<evidence type="ECO:0000256" key="1">
    <source>
        <dbReference type="ARBA" id="ARBA00022614"/>
    </source>
</evidence>
<protein>
    <submittedName>
        <fullName evidence="3">Uncharacterized protein</fullName>
    </submittedName>
</protein>
<dbReference type="PANTHER" id="PTHR45712:SF22">
    <property type="entry name" value="INSULIN-LIKE GROWTH FACTOR-BINDING PROTEIN COMPLEX ACID LABILE SUBUNIT"/>
    <property type="match status" value="1"/>
</dbReference>
<reference evidence="3 4" key="1">
    <citation type="journal article" date="2022" name="DNA Res.">
        <title>Genome analysis of five recently described species of the CUG-Ser clade uncovers Candida theae as a new hybrid lineage with pathogenic potential in the Candida parapsilosis species complex.</title>
        <authorList>
            <person name="Mixao V."/>
            <person name="Del Olmo V."/>
            <person name="Hegedusova E."/>
            <person name="Saus E."/>
            <person name="Pryszcz L."/>
            <person name="Cillingova A."/>
            <person name="Nosek J."/>
            <person name="Gabaldon T."/>
        </authorList>
    </citation>
    <scope>NUCLEOTIDE SEQUENCE [LARGE SCALE GENOMIC DNA]</scope>
    <source>
        <strain evidence="3 4">CBS 12239</strain>
    </source>
</reference>
<dbReference type="RefSeq" id="XP_051607565.1">
    <property type="nucleotide sequence ID" value="XM_051753464.1"/>
</dbReference>
<dbReference type="InterPro" id="IPR050333">
    <property type="entry name" value="SLRP"/>
</dbReference>
<keyword evidence="2" id="KW-0677">Repeat</keyword>
<dbReference type="Gene3D" id="3.80.10.10">
    <property type="entry name" value="Ribonuclease Inhibitor"/>
    <property type="match status" value="3"/>
</dbReference>
<name>A0AAD5BCM7_9ASCO</name>
<dbReference type="Proteomes" id="UP001204833">
    <property type="component" value="Unassembled WGS sequence"/>
</dbReference>
<sequence length="923" mass="103498">MMTSIAKGQVNDVIIENGNSTTSKSPKTALNLRSGEELSARIASISLEQSHSDIVTDTSVVNIKNSGSEKSVFHAHNEGITVASVKGSMKNTENHTQENSAESRTRKGIVSAFMTMDIPSPSDSPVSPPPYRSYTTNFREISTTRSKQNEFKNGVDKDVENKFNPVSQTLSLQTNVRQFKLSSTAAAHCYSPLLVHSPIEDEPQKRQVDFWTNSEYDHFFGINNFKREIELAKAMRFEDSVVPDLTTERNIYINTKIINSDKVIDTYLKSGSGKKDLYIDLILNNNGCNILLQIMKYFKNHELELDLINSVFVRISASYENQVKILFTLLVENDAFYQKIRSLGLFVGLHQYGNGYVFGSATSSSIKLPYLLEKLVVANGLSLPDFALLPPYIREIGLHNVDGVNFSRFNLNKYLRHLCISGEDAPSGHHSDKYPKGFLDLERLNLDAKFIANCHFKRFSHLSTLSLSNLTFAQTKALTFPVLLRKLELVDCCISTQVSSFPHTLRILSVINGKWSSKTCILKRLQRFKVDNCEVKDLHEKIESCKSLLRLEVTNSFINVDKFKFPHSLKVLKLIGVDLKGIKDSAFPPLLEVVNLEANGVNAILSRSKLQAIRIASNNLSGTITFEEVPAQDVILSDNPKLEDITLNPQTSYLNLSNTSVVSVTGNGLTKLILDGCKKFKWQEFKVPPQLIQLSMQQCDLVEFDSKEMNRSLKILSLANNNLTKLNLRNFVELCDIDVSCNKLTILEAGYLPLSTTSINARNNLITEVGLCILTKLEWLNVSENEFTSISSLGVPNELQTLIANDNDFKDVASDAFQIPTNLRHLELNRCKITHFHVKLPPRLMTCSLIENQLQVSNFTLSFDSAASNLRFLDLSSNYFKSFDFEMISGDGIELSELNLANNMFEEVPSIPGNILSVILFKT</sequence>
<accession>A0AAD5BCM7</accession>
<keyword evidence="4" id="KW-1185">Reference proteome</keyword>
<dbReference type="PANTHER" id="PTHR45712">
    <property type="entry name" value="AGAP008170-PA"/>
    <property type="match status" value="1"/>
</dbReference>
<dbReference type="SUPFAM" id="SSF52058">
    <property type="entry name" value="L domain-like"/>
    <property type="match status" value="2"/>
</dbReference>
<dbReference type="AlphaFoldDB" id="A0AAD5BCM7"/>
<evidence type="ECO:0000256" key="2">
    <source>
        <dbReference type="ARBA" id="ARBA00022737"/>
    </source>
</evidence>
<dbReference type="GeneID" id="76152048"/>
<dbReference type="InterPro" id="IPR032675">
    <property type="entry name" value="LRR_dom_sf"/>
</dbReference>
<comment type="caution">
    <text evidence="3">The sequence shown here is derived from an EMBL/GenBank/DDBJ whole genome shotgun (WGS) entry which is preliminary data.</text>
</comment>
<keyword evidence="1" id="KW-0433">Leucine-rich repeat</keyword>
<evidence type="ECO:0000313" key="4">
    <source>
        <dbReference type="Proteomes" id="UP001204833"/>
    </source>
</evidence>
<proteinExistence type="predicted"/>
<organism evidence="3 4">
    <name type="scientific">Candida theae</name>
    <dbReference type="NCBI Taxonomy" id="1198502"/>
    <lineage>
        <taxon>Eukaryota</taxon>
        <taxon>Fungi</taxon>
        <taxon>Dikarya</taxon>
        <taxon>Ascomycota</taxon>
        <taxon>Saccharomycotina</taxon>
        <taxon>Pichiomycetes</taxon>
        <taxon>Debaryomycetaceae</taxon>
        <taxon>Candida/Lodderomyces clade</taxon>
        <taxon>Candida</taxon>
    </lineage>
</organism>
<evidence type="ECO:0000313" key="3">
    <source>
        <dbReference type="EMBL" id="KAI5953781.1"/>
    </source>
</evidence>
<gene>
    <name evidence="3" type="ORF">KGF57_003990</name>
</gene>
<dbReference type="EMBL" id="JAIHNG010000139">
    <property type="protein sequence ID" value="KAI5953781.1"/>
    <property type="molecule type" value="Genomic_DNA"/>
</dbReference>